<proteinExistence type="predicted"/>
<protein>
    <submittedName>
        <fullName evidence="1">Uncharacterized protein</fullName>
    </submittedName>
</protein>
<organism evidence="1">
    <name type="scientific">bioreactor metagenome</name>
    <dbReference type="NCBI Taxonomy" id="1076179"/>
    <lineage>
        <taxon>unclassified sequences</taxon>
        <taxon>metagenomes</taxon>
        <taxon>ecological metagenomes</taxon>
    </lineage>
</organism>
<evidence type="ECO:0000313" key="1">
    <source>
        <dbReference type="EMBL" id="MPN53932.1"/>
    </source>
</evidence>
<name>A0A645ISY6_9ZZZZ</name>
<gene>
    <name evidence="1" type="ORF">SDC9_201601</name>
</gene>
<reference evidence="1" key="1">
    <citation type="submission" date="2019-08" db="EMBL/GenBank/DDBJ databases">
        <authorList>
            <person name="Kucharzyk K."/>
            <person name="Murdoch R.W."/>
            <person name="Higgins S."/>
            <person name="Loffler F."/>
        </authorList>
    </citation>
    <scope>NUCLEOTIDE SEQUENCE</scope>
</reference>
<comment type="caution">
    <text evidence="1">The sequence shown here is derived from an EMBL/GenBank/DDBJ whole genome shotgun (WGS) entry which is preliminary data.</text>
</comment>
<accession>A0A645ISY6</accession>
<sequence>MLTSPPVMVPTLRMTEARNEEVTVFSTAVIAPMHAKNMV</sequence>
<dbReference type="EMBL" id="VSSQ01121591">
    <property type="protein sequence ID" value="MPN53932.1"/>
    <property type="molecule type" value="Genomic_DNA"/>
</dbReference>
<dbReference type="AlphaFoldDB" id="A0A645ISY6"/>